<dbReference type="EMBL" id="OZ022405">
    <property type="protein sequence ID" value="CAK9435955.1"/>
    <property type="molecule type" value="Genomic_DNA"/>
</dbReference>
<keyword evidence="11" id="KW-0999">Mitochondrion inner membrane</keyword>
<gene>
    <name evidence="13" type="ORF">LODBEIA_P05590</name>
</gene>
<feature type="domain" description="Dihydroorotate dehydrogenase catalytic" evidence="12">
    <location>
        <begin position="110"/>
        <end position="429"/>
    </location>
</feature>
<evidence type="ECO:0000256" key="6">
    <source>
        <dbReference type="ARBA" id="ARBA00022630"/>
    </source>
</evidence>
<feature type="transmembrane region" description="Helical" evidence="11">
    <location>
        <begin position="36"/>
        <end position="58"/>
    </location>
</feature>
<keyword evidence="7 11" id="KW-0288">FMN</keyword>
<dbReference type="NCBIfam" id="NF003645">
    <property type="entry name" value="PRK05286.1-2"/>
    <property type="match status" value="1"/>
</dbReference>
<dbReference type="CDD" id="cd04738">
    <property type="entry name" value="DHOD_2_like"/>
    <property type="match status" value="1"/>
</dbReference>
<dbReference type="InterPro" id="IPR013785">
    <property type="entry name" value="Aldolase_TIM"/>
</dbReference>
<evidence type="ECO:0000256" key="9">
    <source>
        <dbReference type="ARBA" id="ARBA00023136"/>
    </source>
</evidence>
<keyword evidence="11" id="KW-1133">Transmembrane helix</keyword>
<keyword evidence="11" id="KW-0496">Mitochondrion</keyword>
<evidence type="ECO:0000256" key="10">
    <source>
        <dbReference type="ARBA" id="ARBA00048639"/>
    </source>
</evidence>
<evidence type="ECO:0000256" key="4">
    <source>
        <dbReference type="ARBA" id="ARBA00012791"/>
    </source>
</evidence>
<dbReference type="PROSITE" id="PS00912">
    <property type="entry name" value="DHODEHASE_2"/>
    <property type="match status" value="1"/>
</dbReference>
<comment type="catalytic activity">
    <reaction evidence="10 11">
        <text>(S)-dihydroorotate + a quinone = orotate + a quinol</text>
        <dbReference type="Rhea" id="RHEA:30187"/>
        <dbReference type="ChEBI" id="CHEBI:24646"/>
        <dbReference type="ChEBI" id="CHEBI:30839"/>
        <dbReference type="ChEBI" id="CHEBI:30864"/>
        <dbReference type="ChEBI" id="CHEBI:132124"/>
        <dbReference type="EC" id="1.3.5.2"/>
    </reaction>
</comment>
<evidence type="ECO:0000313" key="14">
    <source>
        <dbReference type="Proteomes" id="UP001497383"/>
    </source>
</evidence>
<reference evidence="13 14" key="1">
    <citation type="submission" date="2024-03" db="EMBL/GenBank/DDBJ databases">
        <authorList>
            <person name="Brejova B."/>
        </authorList>
    </citation>
    <scope>NUCLEOTIDE SEQUENCE [LARGE SCALE GENOMIC DNA]</scope>
    <source>
        <strain evidence="13 14">CBS 14171</strain>
    </source>
</reference>
<keyword evidence="9 11" id="KW-0472">Membrane</keyword>
<dbReference type="InterPro" id="IPR050074">
    <property type="entry name" value="DHO_dehydrogenase"/>
</dbReference>
<evidence type="ECO:0000256" key="11">
    <source>
        <dbReference type="RuleBase" id="RU361255"/>
    </source>
</evidence>
<keyword evidence="11" id="KW-0812">Transmembrane</keyword>
<sequence>MFCKAFPRLATRPLRSSKLLFTPPPPIRRPVLKSSVGSSSVIVLAGIVGGTVLGYYLLDSRSSIHEYVICPLIRTFTDAETGHKLGIFLLKHGLAPRLLDEGINDHADVLGVSVFGKKLKNPIGLAAGLDKDGEAIDSLFNCGFSYVEIGSITPEPQPGNPKPRFFRLGRDDAVINRYGFNSQGHFNVVATLRLRFNAWITKFKQTHTADSTPYSNAFQSGKLLGINLGKNKTGDEVQDYVQGVSRLGPYADILVVNVSSPNTPGLRNLQNEAKLTNLLQAVVAERDTHLKQNLLGSKPPILVKIAPDLTEPEIESIATSVKQAKIDGIILSNTTIQRPAVKLLTSDEELINQAGGLSGKPLKEISLAAFQKLSKYTKGSGLVLVGCGGISSGKDALEFARAGASFIELYTAFAYQGPGLVAKIRDELVVELKKEGKTWQQIVDENR</sequence>
<evidence type="ECO:0000313" key="13">
    <source>
        <dbReference type="EMBL" id="CAK9435955.1"/>
    </source>
</evidence>
<dbReference type="PROSITE" id="PS00911">
    <property type="entry name" value="DHODEHASE_1"/>
    <property type="match status" value="1"/>
</dbReference>
<dbReference type="InterPro" id="IPR001295">
    <property type="entry name" value="Dihydroorotate_DH_CS"/>
</dbReference>
<dbReference type="Proteomes" id="UP001497383">
    <property type="component" value="Chromosome 1"/>
</dbReference>
<comment type="cofactor">
    <cofactor evidence="11">
        <name>FMN</name>
        <dbReference type="ChEBI" id="CHEBI:58210"/>
    </cofactor>
    <text evidence="11">Binds 1 FMN per subunit.</text>
</comment>
<dbReference type="SUPFAM" id="SSF51395">
    <property type="entry name" value="FMN-linked oxidoreductases"/>
    <property type="match status" value="1"/>
</dbReference>
<dbReference type="RefSeq" id="XP_066827497.1">
    <property type="nucleotide sequence ID" value="XM_066975938.1"/>
</dbReference>
<evidence type="ECO:0000256" key="3">
    <source>
        <dbReference type="ARBA" id="ARBA00005359"/>
    </source>
</evidence>
<accession>A0ABP0ZGP1</accession>
<dbReference type="PANTHER" id="PTHR48109">
    <property type="entry name" value="DIHYDROOROTATE DEHYDROGENASE (QUINONE), MITOCHONDRIAL-RELATED"/>
    <property type="match status" value="1"/>
</dbReference>
<comment type="pathway">
    <text evidence="2 11">Pyrimidine metabolism; UMP biosynthesis via de novo pathway; orotate from (S)-dihydroorotate (quinone route): step 1/1.</text>
</comment>
<dbReference type="NCBIfam" id="TIGR01036">
    <property type="entry name" value="pyrD_sub2"/>
    <property type="match status" value="1"/>
</dbReference>
<evidence type="ECO:0000256" key="2">
    <source>
        <dbReference type="ARBA" id="ARBA00005161"/>
    </source>
</evidence>
<organism evidence="13 14">
    <name type="scientific">Lodderomyces beijingensis</name>
    <dbReference type="NCBI Taxonomy" id="1775926"/>
    <lineage>
        <taxon>Eukaryota</taxon>
        <taxon>Fungi</taxon>
        <taxon>Dikarya</taxon>
        <taxon>Ascomycota</taxon>
        <taxon>Saccharomycotina</taxon>
        <taxon>Pichiomycetes</taxon>
        <taxon>Debaryomycetaceae</taxon>
        <taxon>Candida/Lodderomyces clade</taxon>
        <taxon>Lodderomyces</taxon>
    </lineage>
</organism>
<evidence type="ECO:0000256" key="5">
    <source>
        <dbReference type="ARBA" id="ARBA00017599"/>
    </source>
</evidence>
<evidence type="ECO:0000256" key="1">
    <source>
        <dbReference type="ARBA" id="ARBA00004370"/>
    </source>
</evidence>
<dbReference type="Gene3D" id="3.20.20.70">
    <property type="entry name" value="Aldolase class I"/>
    <property type="match status" value="1"/>
</dbReference>
<evidence type="ECO:0000256" key="8">
    <source>
        <dbReference type="ARBA" id="ARBA00023002"/>
    </source>
</evidence>
<proteinExistence type="inferred from homology"/>
<keyword evidence="6 11" id="KW-0285">Flavoprotein</keyword>
<keyword evidence="14" id="KW-1185">Reference proteome</keyword>
<dbReference type="Pfam" id="PF01180">
    <property type="entry name" value="DHO_dh"/>
    <property type="match status" value="1"/>
</dbReference>
<dbReference type="InterPro" id="IPR005720">
    <property type="entry name" value="Dihydroorotate_DH_cat"/>
</dbReference>
<dbReference type="InterPro" id="IPR005719">
    <property type="entry name" value="Dihydroorotate_DH_2"/>
</dbReference>
<comment type="similarity">
    <text evidence="3 11">Belongs to the dihydroorotate dehydrogenase family. Type 2 subfamily.</text>
</comment>
<protein>
    <recommendedName>
        <fullName evidence="5 11">Dihydroorotate dehydrogenase (quinone), mitochondrial</fullName>
        <shortName evidence="11">DHOdehase</shortName>
        <ecNumber evidence="4 11">1.3.5.2</ecNumber>
    </recommendedName>
</protein>
<dbReference type="NCBIfam" id="NF003652">
    <property type="entry name" value="PRK05286.2-5"/>
    <property type="match status" value="1"/>
</dbReference>
<evidence type="ECO:0000259" key="12">
    <source>
        <dbReference type="Pfam" id="PF01180"/>
    </source>
</evidence>
<comment type="subcellular location">
    <subcellularLocation>
        <location evidence="1">Membrane</location>
    </subcellularLocation>
    <subcellularLocation>
        <location evidence="11">Mitochondrion inner membrane</location>
        <topology evidence="11">Single-pass membrane protein</topology>
    </subcellularLocation>
</comment>
<dbReference type="GeneID" id="92205755"/>
<evidence type="ECO:0000256" key="7">
    <source>
        <dbReference type="ARBA" id="ARBA00022643"/>
    </source>
</evidence>
<name>A0ABP0ZGP1_9ASCO</name>
<keyword evidence="8 11" id="KW-0560">Oxidoreductase</keyword>
<dbReference type="PANTHER" id="PTHR48109:SF4">
    <property type="entry name" value="DIHYDROOROTATE DEHYDROGENASE (QUINONE), MITOCHONDRIAL"/>
    <property type="match status" value="1"/>
</dbReference>
<dbReference type="EC" id="1.3.5.2" evidence="4 11"/>